<name>A0AAD4P0I9_PERFH</name>
<dbReference type="InterPro" id="IPR000315">
    <property type="entry name" value="Znf_B-box"/>
</dbReference>
<evidence type="ECO:0000256" key="5">
    <source>
        <dbReference type="SAM" id="MobiDB-lite"/>
    </source>
</evidence>
<evidence type="ECO:0000259" key="6">
    <source>
        <dbReference type="PROSITE" id="PS50119"/>
    </source>
</evidence>
<dbReference type="AlphaFoldDB" id="A0AAD4P0I9"/>
<feature type="region of interest" description="Disordered" evidence="5">
    <location>
        <begin position="201"/>
        <end position="225"/>
    </location>
</feature>
<evidence type="ECO:0000256" key="3">
    <source>
        <dbReference type="ARBA" id="ARBA00022833"/>
    </source>
</evidence>
<organism evidence="7 8">
    <name type="scientific">Perilla frutescens var. hirtella</name>
    <name type="common">Perilla citriodora</name>
    <name type="synonym">Perilla setoyensis</name>
    <dbReference type="NCBI Taxonomy" id="608512"/>
    <lineage>
        <taxon>Eukaryota</taxon>
        <taxon>Viridiplantae</taxon>
        <taxon>Streptophyta</taxon>
        <taxon>Embryophyta</taxon>
        <taxon>Tracheophyta</taxon>
        <taxon>Spermatophyta</taxon>
        <taxon>Magnoliopsida</taxon>
        <taxon>eudicotyledons</taxon>
        <taxon>Gunneridae</taxon>
        <taxon>Pentapetalae</taxon>
        <taxon>asterids</taxon>
        <taxon>lamiids</taxon>
        <taxon>Lamiales</taxon>
        <taxon>Lamiaceae</taxon>
        <taxon>Nepetoideae</taxon>
        <taxon>Elsholtzieae</taxon>
        <taxon>Perilla</taxon>
    </lineage>
</organism>
<comment type="caution">
    <text evidence="7">The sequence shown here is derived from an EMBL/GenBank/DDBJ whole genome shotgun (WGS) entry which is preliminary data.</text>
</comment>
<feature type="compositionally biased region" description="Basic and acidic residues" evidence="5">
    <location>
        <begin position="439"/>
        <end position="448"/>
    </location>
</feature>
<protein>
    <recommendedName>
        <fullName evidence="6">B box-type domain-containing protein</fullName>
    </recommendedName>
</protein>
<evidence type="ECO:0000256" key="1">
    <source>
        <dbReference type="ARBA" id="ARBA00022723"/>
    </source>
</evidence>
<keyword evidence="2 4" id="KW-0863">Zinc-finger</keyword>
<keyword evidence="8" id="KW-1185">Reference proteome</keyword>
<proteinExistence type="predicted"/>
<feature type="region of interest" description="Disordered" evidence="5">
    <location>
        <begin position="364"/>
        <end position="448"/>
    </location>
</feature>
<evidence type="ECO:0000256" key="2">
    <source>
        <dbReference type="ARBA" id="ARBA00022771"/>
    </source>
</evidence>
<feature type="domain" description="B box-type" evidence="6">
    <location>
        <begin position="43"/>
        <end position="81"/>
    </location>
</feature>
<sequence length="448" mass="49974">MEKRCEFCMALRPVVLCRSDAAHLCLPCDAKVHSANALSYRHPRTLVCESCRFHPAVVRCFGHGMFMCHSCDLTHHVSLDHLKKIVSCYVGCPSAKDLARLWGFDLKDDQSVTFSHSAAANSDASSLLSELDGLVSSSRADKVVNDESQQKSSCLILQQIMDLERLQLSEGVDDSCLAHVKERPGGGESPLRTLEMNHHLEHSDGPLDYQHQGSSVDNKTEEPLSSPFTQLDNLTSAGNNPLNGDTFWQYRSPVHNNEVWLQNMQDLGVCDEVQCFDDVNIPDVDLTFRNFEELFGSEQEAPDDKRMVACSYADKHPSFGKIDRAIEHSNDIEKEMVHQQSQPNHPLSIRPSYSVSSFSVSRITGESSGSDYKDDEVSPTFPTHVPCGSDNTKSGGKENASLRYKEKKVARHEKQGQYTSPRSKSDFKKRGKSQVLKVEGMEGDSRSF</sequence>
<evidence type="ECO:0000256" key="4">
    <source>
        <dbReference type="PROSITE-ProRule" id="PRU00024"/>
    </source>
</evidence>
<gene>
    <name evidence="7" type="ORF">C2S53_007800</name>
</gene>
<evidence type="ECO:0000313" key="7">
    <source>
        <dbReference type="EMBL" id="KAH6822473.1"/>
    </source>
</evidence>
<dbReference type="InterPro" id="IPR049808">
    <property type="entry name" value="CONSTANS-like_Bbox1"/>
</dbReference>
<dbReference type="GO" id="GO:0008270">
    <property type="term" value="F:zinc ion binding"/>
    <property type="evidence" value="ECO:0007669"/>
    <property type="project" value="UniProtKB-KW"/>
</dbReference>
<dbReference type="EMBL" id="SDAM02001264">
    <property type="protein sequence ID" value="KAH6822473.1"/>
    <property type="molecule type" value="Genomic_DNA"/>
</dbReference>
<dbReference type="CDD" id="cd19821">
    <property type="entry name" value="Bbox1_BBX-like"/>
    <property type="match status" value="1"/>
</dbReference>
<reference evidence="7 8" key="1">
    <citation type="journal article" date="2021" name="Nat. Commun.">
        <title>Incipient diploidization of the medicinal plant Perilla within 10,000 years.</title>
        <authorList>
            <person name="Zhang Y."/>
            <person name="Shen Q."/>
            <person name="Leng L."/>
            <person name="Zhang D."/>
            <person name="Chen S."/>
            <person name="Shi Y."/>
            <person name="Ning Z."/>
            <person name="Chen S."/>
        </authorList>
    </citation>
    <scope>NUCLEOTIDE SEQUENCE [LARGE SCALE GENOMIC DNA]</scope>
    <source>
        <strain evidence="8">cv. PC099</strain>
    </source>
</reference>
<dbReference type="Proteomes" id="UP001190926">
    <property type="component" value="Unassembled WGS sequence"/>
</dbReference>
<evidence type="ECO:0000313" key="8">
    <source>
        <dbReference type="Proteomes" id="UP001190926"/>
    </source>
</evidence>
<accession>A0AAD4P0I9</accession>
<keyword evidence="1" id="KW-0479">Metal-binding</keyword>
<dbReference type="PANTHER" id="PTHR31717">
    <property type="entry name" value="ZINC FINGER PROTEIN CONSTANS-LIKE 10"/>
    <property type="match status" value="1"/>
</dbReference>
<dbReference type="PROSITE" id="PS50119">
    <property type="entry name" value="ZF_BBOX"/>
    <property type="match status" value="1"/>
</dbReference>
<keyword evidence="3" id="KW-0862">Zinc</keyword>
<dbReference type="PANTHER" id="PTHR31717:SF45">
    <property type="entry name" value="ZINC FINGER PROTEIN CONSTANS-LIKE 14-RELATED"/>
    <property type="match status" value="1"/>
</dbReference>